<evidence type="ECO:0000313" key="2">
    <source>
        <dbReference type="EMBL" id="CAG1974216.1"/>
    </source>
</evidence>
<accession>A0A4U9EJS6</accession>
<evidence type="ECO:0000313" key="4">
    <source>
        <dbReference type="Proteomes" id="UP000746612"/>
    </source>
</evidence>
<name>A0A4U9EJS6_GIBZA</name>
<gene>
    <name evidence="3" type="ORF">FUG_LOCUS178971</name>
    <name evidence="2" type="ORF">MDCFG202_LOCUS127033</name>
</gene>
<evidence type="ECO:0000313" key="3">
    <source>
        <dbReference type="EMBL" id="VIO55662.1"/>
    </source>
</evidence>
<organism evidence="2 4">
    <name type="scientific">Gibberella zeae</name>
    <name type="common">Wheat head blight fungus</name>
    <name type="synonym">Fusarium graminearum</name>
    <dbReference type="NCBI Taxonomy" id="5518"/>
    <lineage>
        <taxon>Eukaryota</taxon>
        <taxon>Fungi</taxon>
        <taxon>Dikarya</taxon>
        <taxon>Ascomycota</taxon>
        <taxon>Pezizomycotina</taxon>
        <taxon>Sordariomycetes</taxon>
        <taxon>Hypocreomycetidae</taxon>
        <taxon>Hypocreales</taxon>
        <taxon>Nectriaceae</taxon>
        <taxon>Fusarium</taxon>
    </lineage>
</organism>
<dbReference type="EMBL" id="CAAKMV010000121">
    <property type="protein sequence ID" value="VIO55662.1"/>
    <property type="molecule type" value="Genomic_DNA"/>
</dbReference>
<proteinExistence type="predicted"/>
<evidence type="ECO:0000256" key="1">
    <source>
        <dbReference type="SAM" id="MobiDB-lite"/>
    </source>
</evidence>
<reference evidence="2" key="2">
    <citation type="submission" date="2021-03" db="EMBL/GenBank/DDBJ databases">
        <authorList>
            <person name="Alouane T."/>
            <person name="Langin T."/>
            <person name="Bonhomme L."/>
        </authorList>
    </citation>
    <scope>NUCLEOTIDE SEQUENCE</scope>
    <source>
        <strain evidence="2">MDC_Fg202</strain>
    </source>
</reference>
<reference evidence="3" key="1">
    <citation type="submission" date="2019-04" db="EMBL/GenBank/DDBJ databases">
        <authorList>
            <person name="Melise S."/>
            <person name="Noan J."/>
            <person name="Okalmin O."/>
        </authorList>
    </citation>
    <scope>NUCLEOTIDE SEQUENCE</scope>
    <source>
        <strain evidence="3">FN9</strain>
    </source>
</reference>
<dbReference type="EMBL" id="CAJPIJ010000095">
    <property type="protein sequence ID" value="CAG1974216.1"/>
    <property type="molecule type" value="Genomic_DNA"/>
</dbReference>
<protein>
    <submittedName>
        <fullName evidence="2">Uncharacterized protein</fullName>
    </submittedName>
</protein>
<sequence length="126" mass="14391">MRLNSVFVEHMEETNVSGSSILNGTEHLTTAIAAVLPLYAQDSVSFQYSIDARRKWPERICTDRRKLSQPPHPEASSLDMKEGGFPPSKIYKTRPSWPETPKHHLRRFPRCKHTCDLFPLKKCSAA</sequence>
<feature type="region of interest" description="Disordered" evidence="1">
    <location>
        <begin position="62"/>
        <end position="103"/>
    </location>
</feature>
<dbReference type="AlphaFoldDB" id="A0A4U9EJS6"/>
<dbReference type="Proteomes" id="UP000746612">
    <property type="component" value="Unassembled WGS sequence"/>
</dbReference>